<evidence type="ECO:0000313" key="4">
    <source>
        <dbReference type="Proteomes" id="UP001362999"/>
    </source>
</evidence>
<dbReference type="AlphaFoldDB" id="A0AAW0A1Z8"/>
<reference evidence="3 4" key="1">
    <citation type="journal article" date="2024" name="J Genomics">
        <title>Draft genome sequencing and assembly of Favolaschia claudopus CIRM-BRFM 2984 isolated from oak limbs.</title>
        <authorList>
            <person name="Navarro D."/>
            <person name="Drula E."/>
            <person name="Chaduli D."/>
            <person name="Cazenave R."/>
            <person name="Ahrendt S."/>
            <person name="Wang J."/>
            <person name="Lipzen A."/>
            <person name="Daum C."/>
            <person name="Barry K."/>
            <person name="Grigoriev I.V."/>
            <person name="Favel A."/>
            <person name="Rosso M.N."/>
            <person name="Martin F."/>
        </authorList>
    </citation>
    <scope>NUCLEOTIDE SEQUENCE [LARGE SCALE GENOMIC DNA]</scope>
    <source>
        <strain evidence="3 4">CIRM-BRFM 2984</strain>
    </source>
</reference>
<dbReference type="EMBL" id="JAWWNJ010000089">
    <property type="protein sequence ID" value="KAK7000148.1"/>
    <property type="molecule type" value="Genomic_DNA"/>
</dbReference>
<dbReference type="Proteomes" id="UP001362999">
    <property type="component" value="Unassembled WGS sequence"/>
</dbReference>
<feature type="domain" description="Bacteriophage T5 Orf172 DNA-binding" evidence="2">
    <location>
        <begin position="144"/>
        <end position="233"/>
    </location>
</feature>
<accession>A0AAW0A1Z8</accession>
<keyword evidence="1" id="KW-0732">Signal</keyword>
<evidence type="ECO:0000259" key="2">
    <source>
        <dbReference type="Pfam" id="PF10544"/>
    </source>
</evidence>
<keyword evidence="4" id="KW-1185">Reference proteome</keyword>
<comment type="caution">
    <text evidence="3">The sequence shown here is derived from an EMBL/GenBank/DDBJ whole genome shotgun (WGS) entry which is preliminary data.</text>
</comment>
<evidence type="ECO:0000256" key="1">
    <source>
        <dbReference type="SAM" id="SignalP"/>
    </source>
</evidence>
<gene>
    <name evidence="3" type="ORF">R3P38DRAFT_3219024</name>
</gene>
<name>A0AAW0A1Z8_9AGAR</name>
<sequence>MGLLALGTLFVSMGGSGLVDVEGRGEGGRYIVTVTPKARPQTRPVCRTQPNGQWGSPDRRPTAFHAIRLRSRMLWVRSDGYSLILPSRHKLFRYQTQITSLVTKKAAYKLEGHGDLYVVACVADEVLDNHRHGRISAGELYAQVKLKLGHTKKISRRRAEYRYCDVGQTHAWLYAFRVKRRYLAERLIHLTLLQYGATRVVCECPGCFVFHREYFEYFSIGGVTQLNEVVERVLISLGESIERRKLKSSFADIFV</sequence>
<proteinExistence type="predicted"/>
<dbReference type="Pfam" id="PF10544">
    <property type="entry name" value="T5orf172"/>
    <property type="match status" value="1"/>
</dbReference>
<feature type="signal peptide" evidence="1">
    <location>
        <begin position="1"/>
        <end position="17"/>
    </location>
</feature>
<feature type="chain" id="PRO_5043945426" description="Bacteriophage T5 Orf172 DNA-binding domain-containing protein" evidence="1">
    <location>
        <begin position="18"/>
        <end position="255"/>
    </location>
</feature>
<evidence type="ECO:0000313" key="3">
    <source>
        <dbReference type="EMBL" id="KAK7000148.1"/>
    </source>
</evidence>
<protein>
    <recommendedName>
        <fullName evidence="2">Bacteriophage T5 Orf172 DNA-binding domain-containing protein</fullName>
    </recommendedName>
</protein>
<dbReference type="InterPro" id="IPR018306">
    <property type="entry name" value="Phage_T5_Orf172_DNA-bd"/>
</dbReference>
<organism evidence="3 4">
    <name type="scientific">Favolaschia claudopus</name>
    <dbReference type="NCBI Taxonomy" id="2862362"/>
    <lineage>
        <taxon>Eukaryota</taxon>
        <taxon>Fungi</taxon>
        <taxon>Dikarya</taxon>
        <taxon>Basidiomycota</taxon>
        <taxon>Agaricomycotina</taxon>
        <taxon>Agaricomycetes</taxon>
        <taxon>Agaricomycetidae</taxon>
        <taxon>Agaricales</taxon>
        <taxon>Marasmiineae</taxon>
        <taxon>Mycenaceae</taxon>
        <taxon>Favolaschia</taxon>
    </lineage>
</organism>